<protein>
    <submittedName>
        <fullName evidence="1">Uncharacterized protein</fullName>
    </submittedName>
</protein>
<evidence type="ECO:0000313" key="1">
    <source>
        <dbReference type="EMBL" id="QHT00281.1"/>
    </source>
</evidence>
<accession>A0A6C0C782</accession>
<sequence length="49" mass="5778">MSIDLYGRDLNVPILIHSMRCQETCKDLHRQDFEHANIDPFNAISKDLY</sequence>
<name>A0A6C0C782_9ZZZZ</name>
<dbReference type="EMBL" id="MN739354">
    <property type="protein sequence ID" value="QHT00281.1"/>
    <property type="molecule type" value="Genomic_DNA"/>
</dbReference>
<reference evidence="1" key="1">
    <citation type="journal article" date="2020" name="Nature">
        <title>Giant virus diversity and host interactions through global metagenomics.</title>
        <authorList>
            <person name="Schulz F."/>
            <person name="Roux S."/>
            <person name="Paez-Espino D."/>
            <person name="Jungbluth S."/>
            <person name="Walsh D.A."/>
            <person name="Denef V.J."/>
            <person name="McMahon K.D."/>
            <person name="Konstantinidis K.T."/>
            <person name="Eloe-Fadrosh E.A."/>
            <person name="Kyrpides N.C."/>
            <person name="Woyke T."/>
        </authorList>
    </citation>
    <scope>NUCLEOTIDE SEQUENCE</scope>
    <source>
        <strain evidence="1">GVMAG-M-3300020192-26</strain>
    </source>
</reference>
<organism evidence="1">
    <name type="scientific">viral metagenome</name>
    <dbReference type="NCBI Taxonomy" id="1070528"/>
    <lineage>
        <taxon>unclassified sequences</taxon>
        <taxon>metagenomes</taxon>
        <taxon>organismal metagenomes</taxon>
    </lineage>
</organism>
<dbReference type="AlphaFoldDB" id="A0A6C0C782"/>
<proteinExistence type="predicted"/>